<evidence type="ECO:0000313" key="1">
    <source>
        <dbReference type="EMBL" id="XCG46738.1"/>
    </source>
</evidence>
<name>A0AAU8CIT1_9HYPH</name>
<dbReference type="EMBL" id="CP159253">
    <property type="protein sequence ID" value="XCG46738.1"/>
    <property type="molecule type" value="Genomic_DNA"/>
</dbReference>
<dbReference type="AlphaFoldDB" id="A0AAU8CIT1"/>
<proteinExistence type="predicted"/>
<dbReference type="RefSeq" id="WP_353645724.1">
    <property type="nucleotide sequence ID" value="NZ_CP159253.1"/>
</dbReference>
<accession>A0AAU8CIT1</accession>
<reference evidence="1" key="1">
    <citation type="submission" date="2024-06" db="EMBL/GenBank/DDBJ databases">
        <title>Mesorhizobium karijinii sp. nov., a symbiont of the iconic Swainsona formosa from arid Australia.</title>
        <authorList>
            <person name="Hill Y.J."/>
            <person name="Watkin E.L.J."/>
            <person name="O'Hara G.W."/>
            <person name="Terpolilli J."/>
            <person name="Tye M.L."/>
            <person name="Kohlmeier M.G."/>
        </authorList>
    </citation>
    <scope>NUCLEOTIDE SEQUENCE</scope>
    <source>
        <strain evidence="1">WSM2240</strain>
    </source>
</reference>
<protein>
    <submittedName>
        <fullName evidence="1">Uncharacterized protein</fullName>
    </submittedName>
</protein>
<gene>
    <name evidence="1" type="ORF">ABVK50_15565</name>
</gene>
<organism evidence="1">
    <name type="scientific">Mesorhizobium sp. WSM2240</name>
    <dbReference type="NCBI Taxonomy" id="3228851"/>
    <lineage>
        <taxon>Bacteria</taxon>
        <taxon>Pseudomonadati</taxon>
        <taxon>Pseudomonadota</taxon>
        <taxon>Alphaproteobacteria</taxon>
        <taxon>Hyphomicrobiales</taxon>
        <taxon>Phyllobacteriaceae</taxon>
        <taxon>Mesorhizobium</taxon>
    </lineage>
</organism>
<sequence length="69" mass="8068">MANPNYTDIVQELIQLYEAGYNDATLSSRLREHMTPKDEALKLAMERLEINNCEGEETRFIHQIKRTIT</sequence>